<protein>
    <submittedName>
        <fullName evidence="2">FBA_2 domain-containing protein</fullName>
    </submittedName>
</protein>
<dbReference type="WBParaSite" id="Pan_g8522.t1">
    <property type="protein sequence ID" value="Pan_g8522.t1"/>
    <property type="gene ID" value="Pan_g8522"/>
</dbReference>
<keyword evidence="1" id="KW-1185">Reference proteome</keyword>
<evidence type="ECO:0000313" key="2">
    <source>
        <dbReference type="WBParaSite" id="Pan_g8522.t1"/>
    </source>
</evidence>
<reference evidence="1" key="1">
    <citation type="journal article" date="2013" name="Genetics">
        <title>The draft genome and transcriptome of Panagrellus redivivus are shaped by the harsh demands of a free-living lifestyle.</title>
        <authorList>
            <person name="Srinivasan J."/>
            <person name="Dillman A.R."/>
            <person name="Macchietto M.G."/>
            <person name="Heikkinen L."/>
            <person name="Lakso M."/>
            <person name="Fracchia K.M."/>
            <person name="Antoshechkin I."/>
            <person name="Mortazavi A."/>
            <person name="Wong G."/>
            <person name="Sternberg P.W."/>
        </authorList>
    </citation>
    <scope>NUCLEOTIDE SEQUENCE [LARGE SCALE GENOMIC DNA]</scope>
    <source>
        <strain evidence="1">MT8872</strain>
    </source>
</reference>
<name>A0A7E4WB90_PANRE</name>
<dbReference type="AlphaFoldDB" id="A0A7E4WB90"/>
<sequence>MPYPIAKLPYGLRCRLSELATPAERYRLQVAAANVAICPPKLELAEDHIWASFAHDDNWQPFYSYCTPTGSNDIYLTEKVTNLMRFCGSFFVFSDTFNHTPSKFLDCLILEPTTLFLSDDYFNTIDISKDFFQSLKSKISFENCQIMYINCMFRLRGNPKLRFGDLFATCPKIRALTIRNVFPISWMDDILKYQQRKLFDLFLTGTHEEMGPLNAEKLFTFMMAQEKSFVIQLNMSEEYPASWIQELTESPRFLITSTKYEFRQRIEIVRNNQSLTFVLIPKKRKYAKRKLSANEAICKMRNN</sequence>
<dbReference type="Proteomes" id="UP000492821">
    <property type="component" value="Unassembled WGS sequence"/>
</dbReference>
<evidence type="ECO:0000313" key="1">
    <source>
        <dbReference type="Proteomes" id="UP000492821"/>
    </source>
</evidence>
<reference evidence="2" key="2">
    <citation type="submission" date="2020-10" db="UniProtKB">
        <authorList>
            <consortium name="WormBaseParasite"/>
        </authorList>
    </citation>
    <scope>IDENTIFICATION</scope>
</reference>
<accession>A0A7E4WB90</accession>
<organism evidence="1 2">
    <name type="scientific">Panagrellus redivivus</name>
    <name type="common">Microworm</name>
    <dbReference type="NCBI Taxonomy" id="6233"/>
    <lineage>
        <taxon>Eukaryota</taxon>
        <taxon>Metazoa</taxon>
        <taxon>Ecdysozoa</taxon>
        <taxon>Nematoda</taxon>
        <taxon>Chromadorea</taxon>
        <taxon>Rhabditida</taxon>
        <taxon>Tylenchina</taxon>
        <taxon>Panagrolaimomorpha</taxon>
        <taxon>Panagrolaimoidea</taxon>
        <taxon>Panagrolaimidae</taxon>
        <taxon>Panagrellus</taxon>
    </lineage>
</organism>
<proteinExistence type="predicted"/>